<dbReference type="InterPro" id="IPR025110">
    <property type="entry name" value="AMP-bd_C"/>
</dbReference>
<organism evidence="2 3">
    <name type="scientific">Gracilibacillus boraciitolerans JCM 21714</name>
    <dbReference type="NCBI Taxonomy" id="1298598"/>
    <lineage>
        <taxon>Bacteria</taxon>
        <taxon>Bacillati</taxon>
        <taxon>Bacillota</taxon>
        <taxon>Bacilli</taxon>
        <taxon>Bacillales</taxon>
        <taxon>Bacillaceae</taxon>
        <taxon>Gracilibacillus</taxon>
    </lineage>
</organism>
<dbReference type="Gene3D" id="3.30.300.30">
    <property type="match status" value="1"/>
</dbReference>
<dbReference type="PANTHER" id="PTHR42921:SF1">
    <property type="entry name" value="ACETOACETYL-COA SYNTHETASE"/>
    <property type="match status" value="1"/>
</dbReference>
<dbReference type="InterPro" id="IPR045851">
    <property type="entry name" value="AMP-bd_C_sf"/>
</dbReference>
<dbReference type="GO" id="GO:0030729">
    <property type="term" value="F:acetoacetate-CoA ligase activity"/>
    <property type="evidence" value="ECO:0007669"/>
    <property type="project" value="TreeGrafter"/>
</dbReference>
<evidence type="ECO:0000313" key="2">
    <source>
        <dbReference type="EMBL" id="GAE94462.1"/>
    </source>
</evidence>
<feature type="domain" description="AMP-binding enzyme C-terminal" evidence="1">
    <location>
        <begin position="64"/>
        <end position="136"/>
    </location>
</feature>
<evidence type="ECO:0000259" key="1">
    <source>
        <dbReference type="Pfam" id="PF13193"/>
    </source>
</evidence>
<dbReference type="Pfam" id="PF13193">
    <property type="entry name" value="AMP-binding_C"/>
    <property type="match status" value="1"/>
</dbReference>
<dbReference type="eggNOG" id="COG0365">
    <property type="taxonomic scope" value="Bacteria"/>
</dbReference>
<sequence>MPITFYGENGDERFRLNYFSDRPGIWTHGGDFAEQTIDQSFIIYGRADTVLNPGGVRIGTAEIYSVVEQIKEVKDSIVFGLPCDNDEEIVLCIVTDNLSKDLAQHIRQQIRSNASPRHVPRRIYQVDEIPHTINGKKVEGAVKKVAIGGDDVQNKASIRNPECLQSFTDIKTKECY</sequence>
<evidence type="ECO:0000313" key="3">
    <source>
        <dbReference type="Proteomes" id="UP000019102"/>
    </source>
</evidence>
<dbReference type="RefSeq" id="WP_052000657.1">
    <property type="nucleotide sequence ID" value="NZ_BAVS01000024.1"/>
</dbReference>
<comment type="caution">
    <text evidence="2">The sequence shown here is derived from an EMBL/GenBank/DDBJ whole genome shotgun (WGS) entry which is preliminary data.</text>
</comment>
<keyword evidence="3" id="KW-1185">Reference proteome</keyword>
<dbReference type="EMBL" id="BAVS01000024">
    <property type="protein sequence ID" value="GAE94462.1"/>
    <property type="molecule type" value="Genomic_DNA"/>
</dbReference>
<dbReference type="Proteomes" id="UP000019102">
    <property type="component" value="Unassembled WGS sequence"/>
</dbReference>
<protein>
    <submittedName>
        <fullName evidence="2">Acetoacetyl-CoA synthetase</fullName>
    </submittedName>
</protein>
<dbReference type="STRING" id="1298598.JCM21714_3620"/>
<accession>W4VMQ3</accession>
<dbReference type="AlphaFoldDB" id="W4VMQ3"/>
<name>W4VMQ3_9BACI</name>
<reference evidence="2 3" key="1">
    <citation type="journal article" date="2014" name="Genome Announc.">
        <title>Draft Genome Sequence of the Boron-Tolerant and Moderately Halotolerant Bacterium Gracilibacillus boraciitolerans JCM 21714T.</title>
        <authorList>
            <person name="Ahmed I."/>
            <person name="Oshima K."/>
            <person name="Suda W."/>
            <person name="Kitamura K."/>
            <person name="Iida T."/>
            <person name="Ohmori Y."/>
            <person name="Fujiwara T."/>
            <person name="Hattori M."/>
            <person name="Ohkuma M."/>
        </authorList>
    </citation>
    <scope>NUCLEOTIDE SEQUENCE [LARGE SCALE GENOMIC DNA]</scope>
    <source>
        <strain evidence="2 3">JCM 21714</strain>
    </source>
</reference>
<gene>
    <name evidence="2" type="ORF">JCM21714_3620</name>
</gene>
<proteinExistence type="predicted"/>
<dbReference type="PANTHER" id="PTHR42921">
    <property type="entry name" value="ACETOACETYL-COA SYNTHETASE"/>
    <property type="match status" value="1"/>
</dbReference>
<dbReference type="SUPFAM" id="SSF56801">
    <property type="entry name" value="Acetyl-CoA synthetase-like"/>
    <property type="match status" value="1"/>
</dbReference>